<evidence type="ECO:0000256" key="6">
    <source>
        <dbReference type="ARBA" id="ARBA00022737"/>
    </source>
</evidence>
<protein>
    <recommendedName>
        <fullName evidence="13">Low-density lipoprotein receptor class A domain-containing protein 3</fullName>
    </recommendedName>
</protein>
<feature type="disulfide bond" evidence="14">
    <location>
        <begin position="94"/>
        <end position="109"/>
    </location>
</feature>
<feature type="disulfide bond" evidence="14">
    <location>
        <begin position="52"/>
        <end position="67"/>
    </location>
</feature>
<evidence type="ECO:0000256" key="8">
    <source>
        <dbReference type="ARBA" id="ARBA00023136"/>
    </source>
</evidence>
<dbReference type="PANTHER" id="PTHR24270:SF24">
    <property type="entry name" value="LOW-DENSITY LIPOPROTEIN RECEPTOR CLASS A DOMAIN-CONTAINING PROTEIN 3"/>
    <property type="match status" value="1"/>
</dbReference>
<feature type="signal peptide" evidence="17">
    <location>
        <begin position="1"/>
        <end position="19"/>
    </location>
</feature>
<dbReference type="GO" id="GO:0006898">
    <property type="term" value="P:receptor-mediated endocytosis"/>
    <property type="evidence" value="ECO:0007669"/>
    <property type="project" value="TreeGrafter"/>
</dbReference>
<dbReference type="SUPFAM" id="SSF57424">
    <property type="entry name" value="LDL receptor-like module"/>
    <property type="match status" value="3"/>
</dbReference>
<evidence type="ECO:0000256" key="4">
    <source>
        <dbReference type="ARBA" id="ARBA00022692"/>
    </source>
</evidence>
<evidence type="ECO:0000256" key="1">
    <source>
        <dbReference type="ARBA" id="ARBA00004251"/>
    </source>
</evidence>
<dbReference type="PRINTS" id="PR00261">
    <property type="entry name" value="LDLRECEPTOR"/>
</dbReference>
<dbReference type="RefSeq" id="XP_012670285.2">
    <property type="nucleotide sequence ID" value="XM_012814831.3"/>
</dbReference>
<comment type="caution">
    <text evidence="14">Lacks conserved residue(s) required for the propagation of feature annotation.</text>
</comment>
<dbReference type="FunFam" id="4.10.400.10:FF:000104">
    <property type="entry name" value="Low-density lipoprotein receptor class A domain-containing protein 3"/>
    <property type="match status" value="1"/>
</dbReference>
<feature type="compositionally biased region" description="Low complexity" evidence="15">
    <location>
        <begin position="236"/>
        <end position="248"/>
    </location>
</feature>
<evidence type="ECO:0000313" key="19">
    <source>
        <dbReference type="RefSeq" id="XP_012670285.2"/>
    </source>
</evidence>
<dbReference type="SMART" id="SM00192">
    <property type="entry name" value="LDLa"/>
    <property type="match status" value="3"/>
</dbReference>
<reference evidence="19" key="1">
    <citation type="submission" date="2025-08" db="UniProtKB">
        <authorList>
            <consortium name="RefSeq"/>
        </authorList>
    </citation>
    <scope>IDENTIFICATION</scope>
</reference>
<feature type="region of interest" description="Disordered" evidence="15">
    <location>
        <begin position="228"/>
        <end position="324"/>
    </location>
</feature>
<keyword evidence="12" id="KW-0449">Lipoprotein</keyword>
<evidence type="ECO:0000256" key="9">
    <source>
        <dbReference type="ARBA" id="ARBA00023157"/>
    </source>
</evidence>
<dbReference type="AlphaFoldDB" id="A0A6P3VFM3"/>
<dbReference type="Pfam" id="PF00057">
    <property type="entry name" value="Ldl_recept_a"/>
    <property type="match status" value="3"/>
</dbReference>
<keyword evidence="3" id="KW-1003">Cell membrane</keyword>
<keyword evidence="9 14" id="KW-1015">Disulfide bond</keyword>
<feature type="disulfide bond" evidence="14">
    <location>
        <begin position="124"/>
        <end position="142"/>
    </location>
</feature>
<feature type="compositionally biased region" description="Basic and acidic residues" evidence="15">
    <location>
        <begin position="300"/>
        <end position="312"/>
    </location>
</feature>
<evidence type="ECO:0000256" key="17">
    <source>
        <dbReference type="SAM" id="SignalP"/>
    </source>
</evidence>
<evidence type="ECO:0000256" key="15">
    <source>
        <dbReference type="SAM" id="MobiDB-lite"/>
    </source>
</evidence>
<dbReference type="InterPro" id="IPR002172">
    <property type="entry name" value="LDrepeatLR_classA_rpt"/>
</dbReference>
<evidence type="ECO:0000256" key="3">
    <source>
        <dbReference type="ARBA" id="ARBA00022475"/>
    </source>
</evidence>
<dbReference type="PROSITE" id="PS01209">
    <property type="entry name" value="LDLRA_1"/>
    <property type="match status" value="1"/>
</dbReference>
<keyword evidence="4 16" id="KW-0812">Transmembrane</keyword>
<evidence type="ECO:0000256" key="13">
    <source>
        <dbReference type="ARBA" id="ARBA00074720"/>
    </source>
</evidence>
<dbReference type="KEGG" id="char:105889072"/>
<dbReference type="Proteomes" id="UP000515152">
    <property type="component" value="Chromosome 6"/>
</dbReference>
<dbReference type="InterPro" id="IPR050685">
    <property type="entry name" value="LDLR"/>
</dbReference>
<evidence type="ECO:0000256" key="5">
    <source>
        <dbReference type="ARBA" id="ARBA00022729"/>
    </source>
</evidence>
<dbReference type="PANTHER" id="PTHR24270">
    <property type="entry name" value="LOW-DENSITY LIPOPROTEIN RECEPTOR-RELATED"/>
    <property type="match status" value="1"/>
</dbReference>
<dbReference type="InterPro" id="IPR036055">
    <property type="entry name" value="LDL_receptor-like_sf"/>
</dbReference>
<keyword evidence="10" id="KW-0675">Receptor</keyword>
<evidence type="ECO:0000256" key="16">
    <source>
        <dbReference type="SAM" id="Phobius"/>
    </source>
</evidence>
<dbReference type="GO" id="GO:0005886">
    <property type="term" value="C:plasma membrane"/>
    <property type="evidence" value="ECO:0007669"/>
    <property type="project" value="UniProtKB-SubCell"/>
</dbReference>
<evidence type="ECO:0000313" key="18">
    <source>
        <dbReference type="Proteomes" id="UP000515152"/>
    </source>
</evidence>
<feature type="transmembrane region" description="Helical" evidence="16">
    <location>
        <begin position="168"/>
        <end position="193"/>
    </location>
</feature>
<keyword evidence="18" id="KW-1185">Reference proteome</keyword>
<keyword evidence="8 16" id="KW-0472">Membrane</keyword>
<organism evidence="18 19">
    <name type="scientific">Clupea harengus</name>
    <name type="common">Atlantic herring</name>
    <dbReference type="NCBI Taxonomy" id="7950"/>
    <lineage>
        <taxon>Eukaryota</taxon>
        <taxon>Metazoa</taxon>
        <taxon>Chordata</taxon>
        <taxon>Craniata</taxon>
        <taxon>Vertebrata</taxon>
        <taxon>Euteleostomi</taxon>
        <taxon>Actinopterygii</taxon>
        <taxon>Neopterygii</taxon>
        <taxon>Teleostei</taxon>
        <taxon>Clupei</taxon>
        <taxon>Clupeiformes</taxon>
        <taxon>Clupeoidei</taxon>
        <taxon>Clupeidae</taxon>
        <taxon>Clupea</taxon>
    </lineage>
</organism>
<comment type="subcellular location">
    <subcellularLocation>
        <location evidence="1">Cell membrane</location>
        <topology evidence="1">Single-pass type I membrane protein</topology>
    </subcellularLocation>
</comment>
<proteinExistence type="inferred from homology"/>
<feature type="disulfide bond" evidence="14">
    <location>
        <begin position="40"/>
        <end position="58"/>
    </location>
</feature>
<sequence>MWIWYILLTSGSGPNLAGSQPPPGNTTAAATCSIPGNFTCEDGQCVPGAVRCDGQPDCFDKSDERGCARVRSKCSPTFFPCSNGGHCIIGRFHCNGFPDCPDGSDEHDCVENPDLCASASRFHCKNGRCVHRSFLCNGEDNCRDNSDEEYCLITTAASPHRDPSPLDYSGMTGVVTCCALFIGLLSALFGLVLHHQRKRGILTDHSTQARHHQPLLLSHFVILDPGYPRLSPPSTAPSSPSPFSCSPQSRPPPAGSPPPYSEAALDASYPSWFDLPPPPYLPDADGSPQTAPDLPPYEACVEHPETTPHDSLAHSPPHASPLRV</sequence>
<dbReference type="CDD" id="cd00112">
    <property type="entry name" value="LDLa"/>
    <property type="match status" value="3"/>
</dbReference>
<keyword evidence="7 16" id="KW-1133">Transmembrane helix</keyword>
<evidence type="ECO:0000256" key="10">
    <source>
        <dbReference type="ARBA" id="ARBA00023170"/>
    </source>
</evidence>
<feature type="compositionally biased region" description="Pro residues" evidence="15">
    <location>
        <begin position="249"/>
        <end position="260"/>
    </location>
</feature>
<evidence type="ECO:0000256" key="7">
    <source>
        <dbReference type="ARBA" id="ARBA00022989"/>
    </source>
</evidence>
<evidence type="ECO:0000256" key="14">
    <source>
        <dbReference type="PROSITE-ProRule" id="PRU00124"/>
    </source>
</evidence>
<keyword evidence="5 17" id="KW-0732">Signal</keyword>
<dbReference type="InterPro" id="IPR023415">
    <property type="entry name" value="LDLR_class-A_CS"/>
</dbReference>
<keyword evidence="11" id="KW-0325">Glycoprotein</keyword>
<evidence type="ECO:0000256" key="2">
    <source>
        <dbReference type="ARBA" id="ARBA00009939"/>
    </source>
</evidence>
<dbReference type="Gene3D" id="4.10.400.10">
    <property type="entry name" value="Low-density Lipoprotein Receptor"/>
    <property type="match status" value="3"/>
</dbReference>
<dbReference type="GeneID" id="105889072"/>
<keyword evidence="6" id="KW-0677">Repeat</keyword>
<feature type="chain" id="PRO_5028249770" description="Low-density lipoprotein receptor class A domain-containing protein 3" evidence="17">
    <location>
        <begin position="20"/>
        <end position="324"/>
    </location>
</feature>
<evidence type="ECO:0000256" key="11">
    <source>
        <dbReference type="ARBA" id="ARBA00023180"/>
    </source>
</evidence>
<dbReference type="PROSITE" id="PS50068">
    <property type="entry name" value="LDLRA_2"/>
    <property type="match status" value="3"/>
</dbReference>
<feature type="disulfide bond" evidence="14">
    <location>
        <begin position="136"/>
        <end position="151"/>
    </location>
</feature>
<gene>
    <name evidence="19" type="primary">LOC105889072</name>
</gene>
<comment type="similarity">
    <text evidence="2">Belongs to the LDLR family.</text>
</comment>
<name>A0A6P3VFM3_CLUHA</name>
<accession>A0A6P3VFM3</accession>
<evidence type="ECO:0000256" key="12">
    <source>
        <dbReference type="ARBA" id="ARBA00023288"/>
    </source>
</evidence>
<dbReference type="OrthoDB" id="7863416at2759"/>